<dbReference type="PANTHER" id="PTHR13017">
    <property type="entry name" value="5-FORMYLTETRAHYDROFOLATE CYCLO-LIGASE-RELATED"/>
    <property type="match status" value="1"/>
</dbReference>
<feature type="region of interest" description="Disordered" evidence="1">
    <location>
        <begin position="299"/>
        <end position="325"/>
    </location>
</feature>
<reference evidence="3" key="1">
    <citation type="journal article" date="2009" name="Science">
        <title>The B73 maize genome: complexity, diversity, and dynamics.</title>
        <authorList>
            <person name="Schnable P.S."/>
            <person name="Ware D."/>
            <person name="Fulton R.S."/>
            <person name="Stein J.C."/>
            <person name="Wei F."/>
            <person name="Pasternak S."/>
            <person name="Liang C."/>
            <person name="Zhang J."/>
            <person name="Fulton L."/>
            <person name="Graves T.A."/>
            <person name="Minx P."/>
            <person name="Reily A.D."/>
            <person name="Courtney L."/>
            <person name="Kruchowski S.S."/>
            <person name="Tomlinson C."/>
            <person name="Strong C."/>
            <person name="Delehaunty K."/>
            <person name="Fronick C."/>
            <person name="Courtney B."/>
            <person name="Rock S.M."/>
            <person name="Belter E."/>
            <person name="Du F."/>
            <person name="Kim K."/>
            <person name="Abbott R.M."/>
            <person name="Cotton M."/>
            <person name="Levy A."/>
            <person name="Marchetto P."/>
            <person name="Ochoa K."/>
            <person name="Jackson S.M."/>
            <person name="Gillam B."/>
            <person name="Chen W."/>
            <person name="Yan L."/>
            <person name="Higginbotham J."/>
            <person name="Cardenas M."/>
            <person name="Waligorski J."/>
            <person name="Applebaum E."/>
            <person name="Phelps L."/>
            <person name="Falcone J."/>
            <person name="Kanchi K."/>
            <person name="Thane T."/>
            <person name="Scimone A."/>
            <person name="Thane N."/>
            <person name="Henke J."/>
            <person name="Wang T."/>
            <person name="Ruppert J."/>
            <person name="Shah N."/>
            <person name="Rotter K."/>
            <person name="Hodges J."/>
            <person name="Ingenthron E."/>
            <person name="Cordes M."/>
            <person name="Kohlberg S."/>
            <person name="Sgro J."/>
            <person name="Delgado B."/>
            <person name="Mead K."/>
            <person name="Chinwalla A."/>
            <person name="Leonard S."/>
            <person name="Crouse K."/>
            <person name="Collura K."/>
            <person name="Kudrna D."/>
            <person name="Currie J."/>
            <person name="He R."/>
            <person name="Angelova A."/>
            <person name="Rajasekar S."/>
            <person name="Mueller T."/>
            <person name="Lomeli R."/>
            <person name="Scara G."/>
            <person name="Ko A."/>
            <person name="Delaney K."/>
            <person name="Wissotski M."/>
            <person name="Lopez G."/>
            <person name="Campos D."/>
            <person name="Braidotti M."/>
            <person name="Ashley E."/>
            <person name="Golser W."/>
            <person name="Kim H."/>
            <person name="Lee S."/>
            <person name="Lin J."/>
            <person name="Dujmic Z."/>
            <person name="Kim W."/>
            <person name="Talag J."/>
            <person name="Zuccolo A."/>
            <person name="Fan C."/>
            <person name="Sebastian A."/>
            <person name="Kramer M."/>
            <person name="Spiegel L."/>
            <person name="Nascimento L."/>
            <person name="Zutavern T."/>
            <person name="Miller B."/>
            <person name="Ambroise C."/>
            <person name="Muller S."/>
            <person name="Spooner W."/>
            <person name="Narechania A."/>
            <person name="Ren L."/>
            <person name="Wei S."/>
            <person name="Kumari S."/>
            <person name="Faga B."/>
            <person name="Levy M.J."/>
            <person name="McMahan L."/>
            <person name="Van Buren P."/>
            <person name="Vaughn M.W."/>
            <person name="Ying K."/>
            <person name="Yeh C.-T."/>
            <person name="Emrich S.J."/>
            <person name="Jia Y."/>
            <person name="Kalyanaraman A."/>
            <person name="Hsia A.-P."/>
            <person name="Barbazuk W.B."/>
            <person name="Baucom R.S."/>
            <person name="Brutnell T.P."/>
            <person name="Carpita N.C."/>
            <person name="Chaparro C."/>
            <person name="Chia J.-M."/>
            <person name="Deragon J.-M."/>
            <person name="Estill J.C."/>
            <person name="Fu Y."/>
            <person name="Jeddeloh J.A."/>
            <person name="Han Y."/>
            <person name="Lee H."/>
            <person name="Li P."/>
            <person name="Lisch D.R."/>
            <person name="Liu S."/>
            <person name="Liu Z."/>
            <person name="Nagel D.H."/>
            <person name="McCann M.C."/>
            <person name="SanMiguel P."/>
            <person name="Myers A.M."/>
            <person name="Nettleton D."/>
            <person name="Nguyen J."/>
            <person name="Penning B.W."/>
            <person name="Ponnala L."/>
            <person name="Schneider K.L."/>
            <person name="Schwartz D.C."/>
            <person name="Sharma A."/>
            <person name="Soderlund C."/>
            <person name="Springer N.M."/>
            <person name="Sun Q."/>
            <person name="Wang H."/>
            <person name="Waterman M."/>
            <person name="Westerman R."/>
            <person name="Wolfgruber T.K."/>
            <person name="Yang L."/>
            <person name="Yu Y."/>
            <person name="Zhang L."/>
            <person name="Zhou S."/>
            <person name="Zhu Q."/>
            <person name="Bennetzen J.L."/>
            <person name="Dawe R.K."/>
            <person name="Jiang J."/>
            <person name="Jiang N."/>
            <person name="Presting G.G."/>
            <person name="Wessler S.R."/>
            <person name="Aluru S."/>
            <person name="Martienssen R.A."/>
            <person name="Clifton S.W."/>
            <person name="McCombie W.R."/>
            <person name="Wing R.A."/>
            <person name="Wilson R.K."/>
        </authorList>
    </citation>
    <scope>NUCLEOTIDE SEQUENCE [LARGE SCALE GENOMIC DNA]</scope>
    <source>
        <strain evidence="3">cv. B73</strain>
    </source>
</reference>
<dbReference type="Pfam" id="PF01812">
    <property type="entry name" value="5-FTHF_cyc-lig"/>
    <property type="match status" value="1"/>
</dbReference>
<dbReference type="SUPFAM" id="SSF100950">
    <property type="entry name" value="NagB/RpiA/CoA transferase-like"/>
    <property type="match status" value="1"/>
</dbReference>
<protein>
    <recommendedName>
        <fullName evidence="5">5-formyltetrahydrofolate cyclo-ligase</fullName>
    </recommendedName>
</protein>
<keyword evidence="4" id="KW-1267">Proteomics identification</keyword>
<dbReference type="EnsemblPlants" id="Zm00001eb407750_T004">
    <property type="protein sequence ID" value="Zm00001eb407750_P004"/>
    <property type="gene ID" value="Zm00001eb407750"/>
</dbReference>
<dbReference type="AlphaFoldDB" id="A0A804RCJ9"/>
<name>A0A804RCJ9_MAIZE</name>
<accession>A0A804RCJ9</accession>
<reference evidence="2" key="2">
    <citation type="submission" date="2019-07" db="EMBL/GenBank/DDBJ databases">
        <authorList>
            <person name="Seetharam A."/>
            <person name="Woodhouse M."/>
            <person name="Cannon E."/>
        </authorList>
    </citation>
    <scope>NUCLEOTIDE SEQUENCE [LARGE SCALE GENOMIC DNA]</scope>
    <source>
        <strain evidence="2">cv. B73</strain>
    </source>
</reference>
<dbReference type="InterPro" id="IPR002698">
    <property type="entry name" value="FTHF_cligase"/>
</dbReference>
<dbReference type="InterPro" id="IPR024185">
    <property type="entry name" value="FTHF_cligase-like_sf"/>
</dbReference>
<reference evidence="2" key="3">
    <citation type="submission" date="2021-05" db="UniProtKB">
        <authorList>
            <consortium name="EnsemblPlants"/>
        </authorList>
    </citation>
    <scope>IDENTIFICATION</scope>
    <source>
        <strain evidence="2">cv. B73</strain>
    </source>
</reference>
<dbReference type="Proteomes" id="UP000007305">
    <property type="component" value="Chromosome 10"/>
</dbReference>
<dbReference type="Gramene" id="Zm00001eb407750_T004">
    <property type="protein sequence ID" value="Zm00001eb407750_P004"/>
    <property type="gene ID" value="Zm00001eb407750"/>
</dbReference>
<dbReference type="InterPro" id="IPR037171">
    <property type="entry name" value="NagB/RpiA_transferase-like"/>
</dbReference>
<dbReference type="OrthoDB" id="433414at2759"/>
<evidence type="ECO:0000313" key="3">
    <source>
        <dbReference type="Proteomes" id="UP000007305"/>
    </source>
</evidence>
<gene>
    <name evidence="2" type="primary">LOC100192785</name>
</gene>
<evidence type="ECO:0000256" key="1">
    <source>
        <dbReference type="SAM" id="MobiDB-lite"/>
    </source>
</evidence>
<sequence length="325" mass="35464">MPLLFPATPPLPLCRAARVSRRATASVASAARSSSSSSASFDAAAFEAERLRLDAAARAGMESTAAAAEAGPRAWKWAIRKRVWDALEAEGIARDPRPVHHRIPNFDGAPAAADALGRLDIFQKSHCVKVNPDTPQKQVRFLTLSVMDSQMIPVGCIPEACTSVGAAKYGRPIGLDESLKVDLIVIGSVAVDPSSGARLGKGEGFAELEYGMLRYMGAIDDSTMIVTTVHDKQLVDDIPVEKLLVHDVPVDIICTPTQVIFTKTTIPKPQGIYWEKLSPEKLGQIRILRELKQRIEQETGTMLPCGPSEKLPPTAQRKQRWQRRR</sequence>
<dbReference type="Gene3D" id="3.40.50.10420">
    <property type="entry name" value="NagB/RpiA/CoA transferase-like"/>
    <property type="match status" value="1"/>
</dbReference>
<keyword evidence="3" id="KW-1185">Reference proteome</keyword>
<organism evidence="2 3">
    <name type="scientific">Zea mays</name>
    <name type="common">Maize</name>
    <dbReference type="NCBI Taxonomy" id="4577"/>
    <lineage>
        <taxon>Eukaryota</taxon>
        <taxon>Viridiplantae</taxon>
        <taxon>Streptophyta</taxon>
        <taxon>Embryophyta</taxon>
        <taxon>Tracheophyta</taxon>
        <taxon>Spermatophyta</taxon>
        <taxon>Magnoliopsida</taxon>
        <taxon>Liliopsida</taxon>
        <taxon>Poales</taxon>
        <taxon>Poaceae</taxon>
        <taxon>PACMAD clade</taxon>
        <taxon>Panicoideae</taxon>
        <taxon>Andropogonodae</taxon>
        <taxon>Andropogoneae</taxon>
        <taxon>Tripsacinae</taxon>
        <taxon>Zea</taxon>
    </lineage>
</organism>
<evidence type="ECO:0008006" key="5">
    <source>
        <dbReference type="Google" id="ProtNLM"/>
    </source>
</evidence>
<evidence type="ECO:0000313" key="2">
    <source>
        <dbReference type="EnsemblPlants" id="Zm00001eb407750_P004"/>
    </source>
</evidence>
<evidence type="ECO:0007829" key="4">
    <source>
        <dbReference type="PeptideAtlas" id="A0A804RCJ9"/>
    </source>
</evidence>
<proteinExistence type="evidence at protein level"/>
<dbReference type="PANTHER" id="PTHR13017:SF0">
    <property type="entry name" value="METHENYLTETRAHYDROFOLATE SYNTHASE DOMAIN-CONTAINING PROTEIN"/>
    <property type="match status" value="1"/>
</dbReference>